<sequence length="225" mass="24191">MRRPRTLRVLVDELAIEDGQIEPPSVGAVSAFPLLFTERPPTGPDVMSICADLEPCGAPPTMTTPQGREQPMWSGLLRGDGWTASWQGSQPRAGRVELVGEFSGVLGIDAIGWVRGLVTRVRVVSVTSTFSETDSRGWGFPEPDLRDYREVQTSPRFFTDERPVTTVVTATDGTHEIIAPAPLVGRNYRVDIGVLIDLDLDIAGSGNDGAGRDDVAGPPTAHDDA</sequence>
<dbReference type="RefSeq" id="WP_188586381.1">
    <property type="nucleotide sequence ID" value="NZ_BMGC01000011.1"/>
</dbReference>
<proteinExistence type="predicted"/>
<evidence type="ECO:0000313" key="2">
    <source>
        <dbReference type="Proteomes" id="UP000621454"/>
    </source>
</evidence>
<accession>A0A916WUJ3</accession>
<dbReference type="Proteomes" id="UP000621454">
    <property type="component" value="Unassembled WGS sequence"/>
</dbReference>
<protein>
    <submittedName>
        <fullName evidence="1">Uncharacterized protein</fullName>
    </submittedName>
</protein>
<gene>
    <name evidence="1" type="ORF">GCM10011489_19120</name>
</gene>
<reference evidence="1" key="1">
    <citation type="journal article" date="2014" name="Int. J. Syst. Evol. Microbiol.">
        <title>Complete genome sequence of Corynebacterium casei LMG S-19264T (=DSM 44701T), isolated from a smear-ripened cheese.</title>
        <authorList>
            <consortium name="US DOE Joint Genome Institute (JGI-PGF)"/>
            <person name="Walter F."/>
            <person name="Albersmeier A."/>
            <person name="Kalinowski J."/>
            <person name="Ruckert C."/>
        </authorList>
    </citation>
    <scope>NUCLEOTIDE SEQUENCE</scope>
    <source>
        <strain evidence="1">CGMCC 1.12827</strain>
    </source>
</reference>
<organism evidence="1 2">
    <name type="scientific">Gordonia jinhuaensis</name>
    <dbReference type="NCBI Taxonomy" id="1517702"/>
    <lineage>
        <taxon>Bacteria</taxon>
        <taxon>Bacillati</taxon>
        <taxon>Actinomycetota</taxon>
        <taxon>Actinomycetes</taxon>
        <taxon>Mycobacteriales</taxon>
        <taxon>Gordoniaceae</taxon>
        <taxon>Gordonia</taxon>
    </lineage>
</organism>
<comment type="caution">
    <text evidence="1">The sequence shown here is derived from an EMBL/GenBank/DDBJ whole genome shotgun (WGS) entry which is preliminary data.</text>
</comment>
<evidence type="ECO:0000313" key="1">
    <source>
        <dbReference type="EMBL" id="GGB31093.1"/>
    </source>
</evidence>
<dbReference type="EMBL" id="BMGC01000011">
    <property type="protein sequence ID" value="GGB31093.1"/>
    <property type="molecule type" value="Genomic_DNA"/>
</dbReference>
<keyword evidence="2" id="KW-1185">Reference proteome</keyword>
<name>A0A916WUJ3_9ACTN</name>
<dbReference type="AlphaFoldDB" id="A0A916WUJ3"/>
<reference evidence="1" key="2">
    <citation type="submission" date="2020-09" db="EMBL/GenBank/DDBJ databases">
        <authorList>
            <person name="Sun Q."/>
            <person name="Zhou Y."/>
        </authorList>
    </citation>
    <scope>NUCLEOTIDE SEQUENCE</scope>
    <source>
        <strain evidence="1">CGMCC 1.12827</strain>
    </source>
</reference>